<evidence type="ECO:0000256" key="7">
    <source>
        <dbReference type="RuleBase" id="RU363104"/>
    </source>
</evidence>
<dbReference type="InterPro" id="IPR008631">
    <property type="entry name" value="Glycogen_synth"/>
</dbReference>
<comment type="catalytic activity">
    <reaction evidence="6">
        <text>[(1-&gt;4)-alpha-D-glucosyl](n) + UDP-alpha-D-glucose = [(1-&gt;4)-alpha-D-glucosyl](n+1) + UDP + H(+)</text>
        <dbReference type="Rhea" id="RHEA:18549"/>
        <dbReference type="Rhea" id="RHEA-COMP:9584"/>
        <dbReference type="Rhea" id="RHEA-COMP:9587"/>
        <dbReference type="ChEBI" id="CHEBI:15378"/>
        <dbReference type="ChEBI" id="CHEBI:15444"/>
        <dbReference type="ChEBI" id="CHEBI:58223"/>
        <dbReference type="ChEBI" id="CHEBI:58885"/>
        <dbReference type="EC" id="2.4.1.11"/>
    </reaction>
    <physiologicalReaction direction="left-to-right" evidence="6">
        <dbReference type="Rhea" id="RHEA:18550"/>
    </physiologicalReaction>
</comment>
<dbReference type="FunFam" id="3.40.50.2000:FF:000014">
    <property type="entry name" value="Glycogen [starch] synthase"/>
    <property type="match status" value="1"/>
</dbReference>
<evidence type="ECO:0000313" key="9">
    <source>
        <dbReference type="EMBL" id="KAI6653321.1"/>
    </source>
</evidence>
<evidence type="ECO:0000256" key="6">
    <source>
        <dbReference type="ARBA" id="ARBA00047345"/>
    </source>
</evidence>
<organism evidence="9 10">
    <name type="scientific">Oopsacas minuta</name>
    <dbReference type="NCBI Taxonomy" id="111878"/>
    <lineage>
        <taxon>Eukaryota</taxon>
        <taxon>Metazoa</taxon>
        <taxon>Porifera</taxon>
        <taxon>Hexactinellida</taxon>
        <taxon>Hexasterophora</taxon>
        <taxon>Lyssacinosida</taxon>
        <taxon>Leucopsacidae</taxon>
        <taxon>Oopsacas</taxon>
    </lineage>
</organism>
<evidence type="ECO:0000256" key="3">
    <source>
        <dbReference type="ARBA" id="ARBA00022676"/>
    </source>
</evidence>
<dbReference type="EMBL" id="JAKMXF010000288">
    <property type="protein sequence ID" value="KAI6653321.1"/>
    <property type="molecule type" value="Genomic_DNA"/>
</dbReference>
<keyword evidence="4 7" id="KW-0808">Transferase</keyword>
<protein>
    <recommendedName>
        <fullName evidence="7">Glycogen [starch] synthase</fullName>
        <ecNumber evidence="7">2.4.1.11</ecNumber>
    </recommendedName>
</protein>
<keyword evidence="10" id="KW-1185">Reference proteome</keyword>
<dbReference type="Proteomes" id="UP001165289">
    <property type="component" value="Unassembled WGS sequence"/>
</dbReference>
<proteinExistence type="inferred from homology"/>
<comment type="function">
    <text evidence="7">Transfers the glycosyl residue from UDP-Glc to the non-reducing end of alpha-1,4-glucan.</text>
</comment>
<dbReference type="GO" id="GO:0004373">
    <property type="term" value="F:alpha-1,4-glucan glucosyltransferase (UDP-glucose donor) activity"/>
    <property type="evidence" value="ECO:0007669"/>
    <property type="project" value="UniProtKB-EC"/>
</dbReference>
<comment type="pathway">
    <text evidence="1 7">Glycan biosynthesis; glycogen biosynthesis.</text>
</comment>
<dbReference type="PANTHER" id="PTHR10176">
    <property type="entry name" value="GLYCOGEN SYNTHASE"/>
    <property type="match status" value="1"/>
</dbReference>
<keyword evidence="5 7" id="KW-0320">Glycogen biosynthesis</keyword>
<gene>
    <name evidence="9" type="ORF">LOD99_3845</name>
</gene>
<evidence type="ECO:0000313" key="10">
    <source>
        <dbReference type="Proteomes" id="UP001165289"/>
    </source>
</evidence>
<reference evidence="9 10" key="1">
    <citation type="journal article" date="2023" name="BMC Biol.">
        <title>The compact genome of the sponge Oopsacas minuta (Hexactinellida) is lacking key metazoan core genes.</title>
        <authorList>
            <person name="Santini S."/>
            <person name="Schenkelaars Q."/>
            <person name="Jourda C."/>
            <person name="Duchesne M."/>
            <person name="Belahbib H."/>
            <person name="Rocher C."/>
            <person name="Selva M."/>
            <person name="Riesgo A."/>
            <person name="Vervoort M."/>
            <person name="Leys S.P."/>
            <person name="Kodjabachian L."/>
            <person name="Le Bivic A."/>
            <person name="Borchiellini C."/>
            <person name="Claverie J.M."/>
            <person name="Renard E."/>
        </authorList>
    </citation>
    <scope>NUCLEOTIDE SEQUENCE [LARGE SCALE GENOMIC DNA]</scope>
    <source>
        <strain evidence="9">SPO-2</strain>
    </source>
</reference>
<dbReference type="Gene3D" id="3.40.50.2000">
    <property type="entry name" value="Glycogen Phosphorylase B"/>
    <property type="match status" value="2"/>
</dbReference>
<evidence type="ECO:0000256" key="2">
    <source>
        <dbReference type="ARBA" id="ARBA00010686"/>
    </source>
</evidence>
<evidence type="ECO:0000256" key="5">
    <source>
        <dbReference type="ARBA" id="ARBA00023056"/>
    </source>
</evidence>
<sequence length="656" mass="74900">MNISAEPFKTYFEVSWEIANKIGGIYTVIKTKSAVETARFSDLGDPYFLIGPLNRKCVDLEVEIVEPQFPIISETLNTLRKQGIVVSYGRWLIEGHPSVILFDIGSAYFKLNEWRQEFFELTHIGVPDSDTECKDVMVFGFLVAWFISEFTSRLPGVPTVNALFHEWQGGIGGLLLRLWHKQVAVTFHTHATLLGRYLCAGNVDFYNNLPHFDVDTEAGDRGIYHKYCLERACAATAHVFSTVSVNTGEECEHLLKRKADVICPNGLNVKEVAAQHEFQNLHNVAKYKIHTFVQSHFHGHMDFDLEDTLYIFSAGRYEYSNKGVDMFIESLAKLNHLMKESFAKKTVIAFLVFPTGTNYYNVESLRGLALLKQTREVVQSIQEKLGAKIFDSVTKGIMPNGDQILDSDDQIKLKRCILANQRTELPPIVTHNMTDDRSDTILNHLRRVKLFNQSSDKVKVIFHPEFISATSPLFNMDYEDFVRGSHLGVFPSYYEPWGYTPAECTVRGIPSVTSNVSGYGLFMADHIAEPENYGVYIVDRRNRSWWDSIEQLSNFMFKFTQMSQKQRIIQRNRCERLSELLSWTSLTKKYSLARNMAFSRAFPDIYNLPDLKEAGLIHRSPSLFFPHPYSEVGTPKGSRGCSFSSTDQDSRDDTDK</sequence>
<dbReference type="GO" id="GO:0005978">
    <property type="term" value="P:glycogen biosynthetic process"/>
    <property type="evidence" value="ECO:0007669"/>
    <property type="project" value="UniProtKB-KW"/>
</dbReference>
<keyword evidence="3 7" id="KW-0328">Glycosyltransferase</keyword>
<comment type="caution">
    <text evidence="9">The sequence shown here is derived from an EMBL/GenBank/DDBJ whole genome shotgun (WGS) entry which is preliminary data.</text>
</comment>
<dbReference type="PANTHER" id="PTHR10176:SF3">
    <property type="entry name" value="GLYCOGEN [STARCH] SYNTHASE"/>
    <property type="match status" value="1"/>
</dbReference>
<dbReference type="SUPFAM" id="SSF53756">
    <property type="entry name" value="UDP-Glycosyltransferase/glycogen phosphorylase"/>
    <property type="match status" value="2"/>
</dbReference>
<dbReference type="Pfam" id="PF05693">
    <property type="entry name" value="Glycogen_syn"/>
    <property type="match status" value="1"/>
</dbReference>
<evidence type="ECO:0000256" key="4">
    <source>
        <dbReference type="ARBA" id="ARBA00022679"/>
    </source>
</evidence>
<dbReference type="AlphaFoldDB" id="A0AAV7JZ76"/>
<feature type="region of interest" description="Disordered" evidence="8">
    <location>
        <begin position="631"/>
        <end position="656"/>
    </location>
</feature>
<accession>A0AAV7JZ76</accession>
<evidence type="ECO:0000256" key="1">
    <source>
        <dbReference type="ARBA" id="ARBA00004964"/>
    </source>
</evidence>
<dbReference type="EC" id="2.4.1.11" evidence="7"/>
<comment type="similarity">
    <text evidence="2 7">Belongs to the glycosyltransferase 3 family.</text>
</comment>
<name>A0AAV7JZ76_9METZ</name>
<evidence type="ECO:0000256" key="8">
    <source>
        <dbReference type="SAM" id="MobiDB-lite"/>
    </source>
</evidence>
<dbReference type="GO" id="GO:0005737">
    <property type="term" value="C:cytoplasm"/>
    <property type="evidence" value="ECO:0007669"/>
    <property type="project" value="TreeGrafter"/>
</dbReference>